<feature type="compositionally biased region" description="Low complexity" evidence="6">
    <location>
        <begin position="409"/>
        <end position="420"/>
    </location>
</feature>
<dbReference type="Pfam" id="PF00642">
    <property type="entry name" value="zf-CCCH"/>
    <property type="match status" value="5"/>
</dbReference>
<keyword evidence="9" id="KW-1185">Reference proteome</keyword>
<organism evidence="8 9">
    <name type="scientific">Eruca vesicaria subsp. sativa</name>
    <name type="common">Garden rocket</name>
    <name type="synonym">Eruca sativa</name>
    <dbReference type="NCBI Taxonomy" id="29727"/>
    <lineage>
        <taxon>Eukaryota</taxon>
        <taxon>Viridiplantae</taxon>
        <taxon>Streptophyta</taxon>
        <taxon>Embryophyta</taxon>
        <taxon>Tracheophyta</taxon>
        <taxon>Spermatophyta</taxon>
        <taxon>Magnoliopsida</taxon>
        <taxon>eudicotyledons</taxon>
        <taxon>Gunneridae</taxon>
        <taxon>Pentapetalae</taxon>
        <taxon>rosids</taxon>
        <taxon>malvids</taxon>
        <taxon>Brassicales</taxon>
        <taxon>Brassicaceae</taxon>
        <taxon>Brassiceae</taxon>
        <taxon>Eruca</taxon>
    </lineage>
</organism>
<dbReference type="PANTHER" id="PTHR12506">
    <property type="entry name" value="PROTEIN PHOSPHATASE RELATED"/>
    <property type="match status" value="1"/>
</dbReference>
<dbReference type="EMBL" id="CAKOAT010830709">
    <property type="protein sequence ID" value="CAH8389286.1"/>
    <property type="molecule type" value="Genomic_DNA"/>
</dbReference>
<feature type="compositionally biased region" description="Polar residues" evidence="6">
    <location>
        <begin position="366"/>
        <end position="390"/>
    </location>
</feature>
<evidence type="ECO:0000259" key="7">
    <source>
        <dbReference type="PROSITE" id="PS50103"/>
    </source>
</evidence>
<comment type="caution">
    <text evidence="8">The sequence shown here is derived from an EMBL/GenBank/DDBJ whole genome shotgun (WGS) entry which is preliminary data.</text>
</comment>
<feature type="compositionally biased region" description="Basic and acidic residues" evidence="6">
    <location>
        <begin position="391"/>
        <end position="406"/>
    </location>
</feature>
<keyword evidence="4" id="KW-0238">DNA-binding</keyword>
<dbReference type="InterPro" id="IPR036855">
    <property type="entry name" value="Znf_CCCH_sf"/>
</dbReference>
<dbReference type="GO" id="GO:0008270">
    <property type="term" value="F:zinc ion binding"/>
    <property type="evidence" value="ECO:0007669"/>
    <property type="project" value="UniProtKB-KW"/>
</dbReference>
<reference evidence="8 9" key="1">
    <citation type="submission" date="2022-03" db="EMBL/GenBank/DDBJ databases">
        <authorList>
            <person name="Macdonald S."/>
            <person name="Ahmed S."/>
            <person name="Newling K."/>
        </authorList>
    </citation>
    <scope>NUCLEOTIDE SEQUENCE [LARGE SCALE GENOMIC DNA]</scope>
</reference>
<dbReference type="Proteomes" id="UP001642260">
    <property type="component" value="Unassembled WGS sequence"/>
</dbReference>
<dbReference type="SUPFAM" id="SSF90229">
    <property type="entry name" value="CCCH zinc finger"/>
    <property type="match status" value="4"/>
</dbReference>
<evidence type="ECO:0000256" key="3">
    <source>
        <dbReference type="ARBA" id="ARBA00022833"/>
    </source>
</evidence>
<feature type="compositionally biased region" description="Basic and acidic residues" evidence="6">
    <location>
        <begin position="425"/>
        <end position="441"/>
    </location>
</feature>
<evidence type="ECO:0000256" key="4">
    <source>
        <dbReference type="ARBA" id="ARBA00023125"/>
    </source>
</evidence>
<feature type="zinc finger region" description="C3H1-type" evidence="5">
    <location>
        <begin position="129"/>
        <end position="157"/>
    </location>
</feature>
<feature type="domain" description="C3H1-type" evidence="7">
    <location>
        <begin position="40"/>
        <end position="68"/>
    </location>
</feature>
<feature type="region of interest" description="Disordered" evidence="6">
    <location>
        <begin position="1"/>
        <end position="42"/>
    </location>
</feature>
<feature type="zinc finger region" description="C3H1-type" evidence="5">
    <location>
        <begin position="318"/>
        <end position="345"/>
    </location>
</feature>
<evidence type="ECO:0000313" key="9">
    <source>
        <dbReference type="Proteomes" id="UP001642260"/>
    </source>
</evidence>
<dbReference type="PROSITE" id="PS50103">
    <property type="entry name" value="ZF_C3H1"/>
    <property type="match status" value="5"/>
</dbReference>
<accession>A0ABC8LZF7</accession>
<dbReference type="InterPro" id="IPR000571">
    <property type="entry name" value="Znf_CCCH"/>
</dbReference>
<evidence type="ECO:0000256" key="2">
    <source>
        <dbReference type="ARBA" id="ARBA00022771"/>
    </source>
</evidence>
<feature type="compositionally biased region" description="Polar residues" evidence="6">
    <location>
        <begin position="478"/>
        <end position="494"/>
    </location>
</feature>
<feature type="domain" description="C3H1-type" evidence="7">
    <location>
        <begin position="84"/>
        <end position="112"/>
    </location>
</feature>
<gene>
    <name evidence="8" type="ORF">ERUC_LOCUS41769</name>
</gene>
<evidence type="ECO:0000313" key="8">
    <source>
        <dbReference type="EMBL" id="CAH8389286.1"/>
    </source>
</evidence>
<dbReference type="Gene3D" id="4.10.1000.10">
    <property type="entry name" value="Zinc finger, CCCH-type"/>
    <property type="match status" value="2"/>
</dbReference>
<evidence type="ECO:0000256" key="5">
    <source>
        <dbReference type="PROSITE-ProRule" id="PRU00723"/>
    </source>
</evidence>
<evidence type="ECO:0000256" key="6">
    <source>
        <dbReference type="SAM" id="MobiDB-lite"/>
    </source>
</evidence>
<proteinExistence type="predicted"/>
<dbReference type="Gene3D" id="2.30.30.1190">
    <property type="match status" value="2"/>
</dbReference>
<dbReference type="GO" id="GO:0003729">
    <property type="term" value="F:mRNA binding"/>
    <property type="evidence" value="ECO:0007669"/>
    <property type="project" value="UniProtKB-ARBA"/>
</dbReference>
<keyword evidence="1 5" id="KW-0479">Metal-binding</keyword>
<feature type="region of interest" description="Disordered" evidence="6">
    <location>
        <begin position="366"/>
        <end position="494"/>
    </location>
</feature>
<evidence type="ECO:0000256" key="1">
    <source>
        <dbReference type="ARBA" id="ARBA00022723"/>
    </source>
</evidence>
<name>A0ABC8LZF7_ERUVS</name>
<dbReference type="SMART" id="SM00356">
    <property type="entry name" value="ZnF_C3H1"/>
    <property type="match status" value="5"/>
</dbReference>
<feature type="zinc finger region" description="C3H1-type" evidence="5">
    <location>
        <begin position="272"/>
        <end position="300"/>
    </location>
</feature>
<dbReference type="GO" id="GO:0003677">
    <property type="term" value="F:DNA binding"/>
    <property type="evidence" value="ECO:0007669"/>
    <property type="project" value="UniProtKB-KW"/>
</dbReference>
<feature type="domain" description="C3H1-type" evidence="7">
    <location>
        <begin position="272"/>
        <end position="300"/>
    </location>
</feature>
<protein>
    <recommendedName>
        <fullName evidence="7">C3H1-type domain-containing protein</fullName>
    </recommendedName>
</protein>
<feature type="compositionally biased region" description="Basic and acidic residues" evidence="6">
    <location>
        <begin position="22"/>
        <end position="31"/>
    </location>
</feature>
<dbReference type="AlphaFoldDB" id="A0ABC8LZF7"/>
<feature type="domain" description="C3H1-type" evidence="7">
    <location>
        <begin position="129"/>
        <end position="157"/>
    </location>
</feature>
<feature type="zinc finger region" description="C3H1-type" evidence="5">
    <location>
        <begin position="40"/>
        <end position="68"/>
    </location>
</feature>
<dbReference type="InterPro" id="IPR050974">
    <property type="entry name" value="Plant_ZF_CCCH"/>
</dbReference>
<keyword evidence="3 5" id="KW-0862">Zinc</keyword>
<feature type="compositionally biased region" description="Polar residues" evidence="6">
    <location>
        <begin position="1"/>
        <end position="17"/>
    </location>
</feature>
<feature type="domain" description="C3H1-type" evidence="7">
    <location>
        <begin position="318"/>
        <end position="345"/>
    </location>
</feature>
<dbReference type="PANTHER" id="PTHR12506:SF50">
    <property type="entry name" value="ZINC FINGER CCCH DOMAIN-CONTAINING PROTEIN 26"/>
    <property type="match status" value="1"/>
</dbReference>
<keyword evidence="2 5" id="KW-0863">Zinc-finger</keyword>
<feature type="zinc finger region" description="C3H1-type" evidence="5">
    <location>
        <begin position="84"/>
        <end position="112"/>
    </location>
</feature>
<feature type="compositionally biased region" description="Polar residues" evidence="6">
    <location>
        <begin position="443"/>
        <end position="460"/>
    </location>
</feature>
<sequence length="494" mass="54024">MSETQQVQNSTGSTRSSENIEDNFRTMKVNEEQSSPYPDRPGERDCEFFLRTGQCGYGNSCRYNHPLSHIPQGVFYQRDELPERIGQPDCEYFLKTGACKYGSTCKYHHPKDRNGAGPVLFNVLGYPMRQGEKPCPYYMQKGICRFGVACKFHHPHPNTQPHNGQATTYGMSSFPSVGFPYAGGLPMMSLPPPTYGVMPPLGTYGGAMPRPHVPHPQAYMPFMVAPSQGLMPPQGWPTYMGGANSIYNMKTQPESSSSASVPVAVSSHQHSFPDRAECRFFMTTGTCKYGDDCKYFHPKERMVPPPPDLLNPVALSARPGKPACPNFKKGFCKYGNNCKFDHPSPLNSYDGTGLTMPYLPTAYASPFTTHQPSRSDSTALSNGSKSAAENHTSETEKQDDKSEVQDHPSQLSGSDSSALSNGKKPAAESHTSETEGTEKSEMQVPSQESSSDSTALSNGNKPDEESPSSESKKHEDNPSQPDNSGKQNSSDNAS</sequence>